<dbReference type="PROSITE" id="PS51684">
    <property type="entry name" value="SAM_MT_TRM5_TYW2"/>
    <property type="match status" value="1"/>
</dbReference>
<comment type="caution">
    <text evidence="13">The sequence shown here is derived from an EMBL/GenBank/DDBJ whole genome shotgun (WGS) entry which is preliminary data.</text>
</comment>
<comment type="catalytic activity">
    <reaction evidence="9 10">
        <text>guanosine(37) in tRNA + S-adenosyl-L-methionine = N(1)-methylguanosine(37) in tRNA + S-adenosyl-L-homocysteine + H(+)</text>
        <dbReference type="Rhea" id="RHEA:36899"/>
        <dbReference type="Rhea" id="RHEA-COMP:10145"/>
        <dbReference type="Rhea" id="RHEA-COMP:10147"/>
        <dbReference type="ChEBI" id="CHEBI:15378"/>
        <dbReference type="ChEBI" id="CHEBI:57856"/>
        <dbReference type="ChEBI" id="CHEBI:59789"/>
        <dbReference type="ChEBI" id="CHEBI:73542"/>
        <dbReference type="ChEBI" id="CHEBI:74269"/>
        <dbReference type="EC" id="2.1.1.228"/>
    </reaction>
</comment>
<evidence type="ECO:0000256" key="3">
    <source>
        <dbReference type="ARBA" id="ARBA00022603"/>
    </source>
</evidence>
<name>A0A9W6BZ86_9CHLO</name>
<dbReference type="GO" id="GO:0070901">
    <property type="term" value="P:mitochondrial tRNA methylation"/>
    <property type="evidence" value="ECO:0007669"/>
    <property type="project" value="UniProtKB-ARBA"/>
</dbReference>
<dbReference type="Pfam" id="PF25133">
    <property type="entry name" value="TYW2_N_2"/>
    <property type="match status" value="1"/>
</dbReference>
<dbReference type="GO" id="GO:0002939">
    <property type="term" value="P:tRNA N1-guanine methylation"/>
    <property type="evidence" value="ECO:0007669"/>
    <property type="project" value="TreeGrafter"/>
</dbReference>
<feature type="binding site" evidence="10">
    <location>
        <position position="302"/>
    </location>
    <ligand>
        <name>S-adenosyl-L-methionine</name>
        <dbReference type="ChEBI" id="CHEBI:59789"/>
    </ligand>
</feature>
<feature type="binding site" evidence="10">
    <location>
        <begin position="369"/>
        <end position="370"/>
    </location>
    <ligand>
        <name>S-adenosyl-L-methionine</name>
        <dbReference type="ChEBI" id="CHEBI:59789"/>
    </ligand>
</feature>
<dbReference type="PANTHER" id="PTHR23245">
    <property type="entry name" value="TRNA METHYLTRANSFERASE"/>
    <property type="match status" value="1"/>
</dbReference>
<dbReference type="FunFam" id="3.30.300.110:FF:000001">
    <property type="entry name" value="tRNA (guanine(37)-N1)-methyltransferase"/>
    <property type="match status" value="1"/>
</dbReference>
<dbReference type="EMBL" id="BRXU01000040">
    <property type="protein sequence ID" value="GLC61014.1"/>
    <property type="molecule type" value="Genomic_DNA"/>
</dbReference>
<keyword evidence="6 10" id="KW-0819">tRNA processing</keyword>
<dbReference type="InterPro" id="IPR025792">
    <property type="entry name" value="tRNA_Gua_MeTrfase_euk"/>
</dbReference>
<feature type="compositionally biased region" description="Low complexity" evidence="11">
    <location>
        <begin position="416"/>
        <end position="440"/>
    </location>
</feature>
<evidence type="ECO:0000256" key="11">
    <source>
        <dbReference type="SAM" id="MobiDB-lite"/>
    </source>
</evidence>
<feature type="compositionally biased region" description="Low complexity" evidence="11">
    <location>
        <begin position="455"/>
        <end position="465"/>
    </location>
</feature>
<keyword evidence="14" id="KW-1185">Reference proteome</keyword>
<dbReference type="InterPro" id="IPR030382">
    <property type="entry name" value="MeTrfase_TRM5/TYW2"/>
</dbReference>
<protein>
    <recommendedName>
        <fullName evidence="10">tRNA (guanine(37)-N1)-methyltransferase</fullName>
        <ecNumber evidence="10">2.1.1.228</ecNumber>
    </recommendedName>
    <alternativeName>
        <fullName evidence="10">M1G-methyltransferase</fullName>
    </alternativeName>
    <alternativeName>
        <fullName evidence="10">tRNA [GM37] methyltransferase</fullName>
    </alternativeName>
    <alternativeName>
        <fullName evidence="10">tRNA methyltransferase 5 homolog</fullName>
    </alternativeName>
</protein>
<evidence type="ECO:0000256" key="2">
    <source>
        <dbReference type="ARBA" id="ARBA00022490"/>
    </source>
</evidence>
<evidence type="ECO:0000256" key="4">
    <source>
        <dbReference type="ARBA" id="ARBA00022679"/>
    </source>
</evidence>
<evidence type="ECO:0000259" key="12">
    <source>
        <dbReference type="PROSITE" id="PS51684"/>
    </source>
</evidence>
<dbReference type="GO" id="GO:0005759">
    <property type="term" value="C:mitochondrial matrix"/>
    <property type="evidence" value="ECO:0007669"/>
    <property type="project" value="UniProtKB-SubCell"/>
</dbReference>
<proteinExistence type="inferred from homology"/>
<dbReference type="HAMAP" id="MF_03152">
    <property type="entry name" value="TRM5"/>
    <property type="match status" value="1"/>
</dbReference>
<evidence type="ECO:0000313" key="14">
    <source>
        <dbReference type="Proteomes" id="UP001165080"/>
    </source>
</evidence>
<evidence type="ECO:0000256" key="1">
    <source>
        <dbReference type="ARBA" id="ARBA00009775"/>
    </source>
</evidence>
<evidence type="ECO:0000256" key="6">
    <source>
        <dbReference type="ARBA" id="ARBA00022694"/>
    </source>
</evidence>
<evidence type="ECO:0000256" key="10">
    <source>
        <dbReference type="HAMAP-Rule" id="MF_03152"/>
    </source>
</evidence>
<evidence type="ECO:0000256" key="8">
    <source>
        <dbReference type="ARBA" id="ARBA00023242"/>
    </source>
</evidence>
<dbReference type="InterPro" id="IPR029063">
    <property type="entry name" value="SAM-dependent_MTases_sf"/>
</dbReference>
<dbReference type="Pfam" id="PF02475">
    <property type="entry name" value="TRM5-TYW2_MTfase"/>
    <property type="match status" value="1"/>
</dbReference>
<dbReference type="Gene3D" id="3.30.300.110">
    <property type="entry name" value="Met-10+ protein-like domains"/>
    <property type="match status" value="1"/>
</dbReference>
<dbReference type="AlphaFoldDB" id="A0A9W6BZ86"/>
<dbReference type="EC" id="2.1.1.228" evidence="10"/>
<sequence>MRLLLRKLRPLNFVCSARQLPTKPSAFASAAGRSSVRIGAQSRLATARSEARPTRVDTCARLSRVAGVLNPMECAPTVAATATGDASAAPSTSGREVPTLERDSFKQILNVTALRVPNRKCADMMKALRGFTLDRPRLRCIVQDGDSSETKLLLLEEKVTLEGLPPDLRALLAAEGLVVASSCHPVVLDYSMLSADAVLKRLLPEGVDAPSSFETVGHIAHLNLRDEQLPYRYLIGAVLLDKNPHLKTVVNKVGSIENEFRVFQMEVIGGEARLETEVTQHGAKFRLDFSQVYWNSRLESEHLRLVTSFGRGEVLVDMMAGIGPFAIPAAQRGLTVYANDLNPRSAHYLHLNARLNRMGTAGLHVFNMDGRAFLRLLCDTPGSTAQQLRDEQQQKQQSQQQQETQGQDQRDREGEQQQQGQPAGAAAPAAAAADAAAADGNPAKRQKTRASRQTGAAAAAAAAAAGPPPPVPAGFAPPAGGLLFDHVVMNLPASAIEFLDAFSGAFDPVTWADRPLPYVHCYTFKRGTETEADILAKAERYLGGPLEPGSCSVHTVRDVAPNKLMLCLSFRVPREVAFKGRT</sequence>
<accession>A0A9W6BZ86</accession>
<feature type="binding site" evidence="10">
    <location>
        <position position="490"/>
    </location>
    <ligand>
        <name>S-adenosyl-L-methionine</name>
        <dbReference type="ChEBI" id="CHEBI:59789"/>
    </ligand>
</feature>
<dbReference type="GO" id="GO:0005634">
    <property type="term" value="C:nucleus"/>
    <property type="evidence" value="ECO:0007669"/>
    <property type="project" value="UniProtKB-SubCell"/>
</dbReference>
<dbReference type="SUPFAM" id="SSF53335">
    <property type="entry name" value="S-adenosyl-L-methionine-dependent methyltransferases"/>
    <property type="match status" value="1"/>
</dbReference>
<comment type="function">
    <text evidence="10">Specifically methylates the N1 position of guanosine-37 in various cytoplasmic and mitochondrial tRNAs. Methylation is not dependent on the nature of the nucleoside 5' of the target nucleoside. This is the first step in the biosynthesis of wybutosine (yW), a modified base adjacent to the anticodon of tRNAs and required for accurate decoding.</text>
</comment>
<dbReference type="InterPro" id="IPR056744">
    <property type="entry name" value="TRM5/TYW2-like_N"/>
</dbReference>
<reference evidence="13 14" key="1">
    <citation type="journal article" date="2023" name="Commun. Biol.">
        <title>Reorganization of the ancestral sex-determining regions during the evolution of trioecy in Pleodorina starrii.</title>
        <authorList>
            <person name="Takahashi K."/>
            <person name="Suzuki S."/>
            <person name="Kawai-Toyooka H."/>
            <person name="Yamamoto K."/>
            <person name="Hamaji T."/>
            <person name="Ootsuki R."/>
            <person name="Yamaguchi H."/>
            <person name="Kawachi M."/>
            <person name="Higashiyama T."/>
            <person name="Nozaki H."/>
        </authorList>
    </citation>
    <scope>NUCLEOTIDE SEQUENCE [LARGE SCALE GENOMIC DNA]</scope>
    <source>
        <strain evidence="13 14">NIES-4479</strain>
    </source>
</reference>
<keyword evidence="7 10" id="KW-0496">Mitochondrion</keyword>
<comment type="subcellular location">
    <subcellularLocation>
        <location evidence="10">Mitochondrion matrix</location>
    </subcellularLocation>
    <subcellularLocation>
        <location evidence="10">Nucleus</location>
    </subcellularLocation>
    <subcellularLocation>
        <location evidence="10">Cytoplasm</location>
    </subcellularLocation>
    <text evidence="10">Predominantly in the mitochondria and in the nucleus.</text>
</comment>
<keyword evidence="5 10" id="KW-0949">S-adenosyl-L-methionine</keyword>
<evidence type="ECO:0000256" key="7">
    <source>
        <dbReference type="ARBA" id="ARBA00023128"/>
    </source>
</evidence>
<keyword evidence="3 10" id="KW-0489">Methyltransferase</keyword>
<gene>
    <name evidence="13" type="primary">PLEST002509</name>
    <name evidence="13" type="ORF">PLESTB_001706000</name>
</gene>
<keyword evidence="8 10" id="KW-0539">Nucleus</keyword>
<comment type="similarity">
    <text evidence="1">Belongs to the class I-like SAM-binding methyltransferase superfamily. TRM5/TYW2 family.</text>
</comment>
<dbReference type="Gene3D" id="3.40.50.150">
    <property type="entry name" value="Vaccinia Virus protein VP39"/>
    <property type="match status" value="1"/>
</dbReference>
<dbReference type="PANTHER" id="PTHR23245:SF36">
    <property type="entry name" value="TRNA (GUANINE(37)-N1)-METHYLTRANSFERASE"/>
    <property type="match status" value="1"/>
</dbReference>
<feature type="region of interest" description="Disordered" evidence="11">
    <location>
        <begin position="384"/>
        <end position="468"/>
    </location>
</feature>
<dbReference type="InterPro" id="IPR056743">
    <property type="entry name" value="TRM5-TYW2-like_MTfase"/>
</dbReference>
<dbReference type="Proteomes" id="UP001165080">
    <property type="component" value="Unassembled WGS sequence"/>
</dbReference>
<evidence type="ECO:0000256" key="9">
    <source>
        <dbReference type="ARBA" id="ARBA00047783"/>
    </source>
</evidence>
<comment type="similarity">
    <text evidence="10">Belongs to the TRM5 / TYW2 family.</text>
</comment>
<keyword evidence="4 10" id="KW-0808">Transferase</keyword>
<feature type="binding site" evidence="10">
    <location>
        <begin position="340"/>
        <end position="341"/>
    </location>
    <ligand>
        <name>S-adenosyl-L-methionine</name>
        <dbReference type="ChEBI" id="CHEBI:59789"/>
    </ligand>
</feature>
<comment type="subunit">
    <text evidence="10">Monomer.</text>
</comment>
<evidence type="ECO:0000313" key="13">
    <source>
        <dbReference type="EMBL" id="GLC61014.1"/>
    </source>
</evidence>
<keyword evidence="2 10" id="KW-0963">Cytoplasm</keyword>
<feature type="domain" description="SAM-dependent methyltransferase TRM5/TYW2-type" evidence="12">
    <location>
        <begin position="213"/>
        <end position="574"/>
    </location>
</feature>
<feature type="compositionally biased region" description="Low complexity" evidence="11">
    <location>
        <begin position="394"/>
        <end position="407"/>
    </location>
</feature>
<evidence type="ECO:0000256" key="5">
    <source>
        <dbReference type="ARBA" id="ARBA00022691"/>
    </source>
</evidence>
<organism evidence="13 14">
    <name type="scientific">Pleodorina starrii</name>
    <dbReference type="NCBI Taxonomy" id="330485"/>
    <lineage>
        <taxon>Eukaryota</taxon>
        <taxon>Viridiplantae</taxon>
        <taxon>Chlorophyta</taxon>
        <taxon>core chlorophytes</taxon>
        <taxon>Chlorophyceae</taxon>
        <taxon>CS clade</taxon>
        <taxon>Chlamydomonadales</taxon>
        <taxon>Volvocaceae</taxon>
        <taxon>Pleodorina</taxon>
    </lineage>
</organism>
<dbReference type="GO" id="GO:0052906">
    <property type="term" value="F:tRNA (guanine(37)-N1)-methyltransferase activity"/>
    <property type="evidence" value="ECO:0007669"/>
    <property type="project" value="UniProtKB-UniRule"/>
</dbReference>